<reference evidence="1" key="2">
    <citation type="submission" date="2022-06" db="UniProtKB">
        <authorList>
            <consortium name="EnsemblMetazoa"/>
        </authorList>
    </citation>
    <scope>IDENTIFICATION</scope>
</reference>
<dbReference type="Proteomes" id="UP000024404">
    <property type="component" value="Unassembled WGS sequence"/>
</dbReference>
<sequence length="98" mass="11400">MMKYIAVGQSRKEKLKINNRLCPIIRQICSVLTSTYFRQFNNVIVLDNSFPQEFADSGIMMKILDSNKLRHGAAMISGLKFRTGRRWTRESFFDMSTT</sequence>
<reference evidence="2" key="1">
    <citation type="submission" date="2013-10" db="EMBL/GenBank/DDBJ databases">
        <title>Genome sequencing of Onchocerca volvulus.</title>
        <authorList>
            <person name="Cotton J."/>
            <person name="Tsai J."/>
            <person name="Stanley E."/>
            <person name="Tracey A."/>
            <person name="Holroyd N."/>
            <person name="Lustigman S."/>
            <person name="Berriman M."/>
        </authorList>
    </citation>
    <scope>NUCLEOTIDE SEQUENCE</scope>
</reference>
<proteinExistence type="predicted"/>
<protein>
    <submittedName>
        <fullName evidence="1">Uncharacterized protein</fullName>
    </submittedName>
</protein>
<accession>A0A8R1XT41</accession>
<dbReference type="AlphaFoldDB" id="A0A8R1XT41"/>
<keyword evidence="2" id="KW-1185">Reference proteome</keyword>
<dbReference type="EnsemblMetazoa" id="OVOC3112.1">
    <property type="protein sequence ID" value="OVOC3112.1"/>
    <property type="gene ID" value="WBGene00239921"/>
</dbReference>
<name>A0A8R1XT41_ONCVO</name>
<organism evidence="1 2">
    <name type="scientific">Onchocerca volvulus</name>
    <dbReference type="NCBI Taxonomy" id="6282"/>
    <lineage>
        <taxon>Eukaryota</taxon>
        <taxon>Metazoa</taxon>
        <taxon>Ecdysozoa</taxon>
        <taxon>Nematoda</taxon>
        <taxon>Chromadorea</taxon>
        <taxon>Rhabditida</taxon>
        <taxon>Spirurina</taxon>
        <taxon>Spiruromorpha</taxon>
        <taxon>Filarioidea</taxon>
        <taxon>Onchocercidae</taxon>
        <taxon>Onchocerca</taxon>
    </lineage>
</organism>
<evidence type="ECO:0000313" key="1">
    <source>
        <dbReference type="EnsemblMetazoa" id="OVOC3112.1"/>
    </source>
</evidence>
<dbReference type="EMBL" id="CMVM020000077">
    <property type="status" value="NOT_ANNOTATED_CDS"/>
    <property type="molecule type" value="Genomic_DNA"/>
</dbReference>
<evidence type="ECO:0000313" key="2">
    <source>
        <dbReference type="Proteomes" id="UP000024404"/>
    </source>
</evidence>